<sequence length="65" mass="7606">MVKLKYLGLEGPNGEQLNEVREYDDEKAERLLKSWPSHFILVERVTDKKEAPKKTGRQHKKKGVE</sequence>
<feature type="region of interest" description="Disordered" evidence="1">
    <location>
        <begin position="46"/>
        <end position="65"/>
    </location>
</feature>
<organism evidence="2 3">
    <name type="scientific">Paenactinomyces guangxiensis</name>
    <dbReference type="NCBI Taxonomy" id="1490290"/>
    <lineage>
        <taxon>Bacteria</taxon>
        <taxon>Bacillati</taxon>
        <taxon>Bacillota</taxon>
        <taxon>Bacilli</taxon>
        <taxon>Bacillales</taxon>
        <taxon>Thermoactinomycetaceae</taxon>
        <taxon>Paenactinomyces</taxon>
    </lineage>
</organism>
<gene>
    <name evidence="2" type="ORF">H1191_12370</name>
</gene>
<dbReference type="AlphaFoldDB" id="A0A7W1WSD7"/>
<keyword evidence="3" id="KW-1185">Reference proteome</keyword>
<accession>A0A7W1WSD7</accession>
<reference evidence="2 3" key="1">
    <citation type="submission" date="2020-07" db="EMBL/GenBank/DDBJ databases">
        <authorList>
            <person name="Feng H."/>
        </authorList>
    </citation>
    <scope>NUCLEOTIDE SEQUENCE [LARGE SCALE GENOMIC DNA]</scope>
    <source>
        <strain evidence="3">s-10</strain>
    </source>
</reference>
<dbReference type="Proteomes" id="UP000535491">
    <property type="component" value="Unassembled WGS sequence"/>
</dbReference>
<comment type="caution">
    <text evidence="2">The sequence shown here is derived from an EMBL/GenBank/DDBJ whole genome shotgun (WGS) entry which is preliminary data.</text>
</comment>
<evidence type="ECO:0000313" key="2">
    <source>
        <dbReference type="EMBL" id="MBA4495103.1"/>
    </source>
</evidence>
<evidence type="ECO:0000313" key="3">
    <source>
        <dbReference type="Proteomes" id="UP000535491"/>
    </source>
</evidence>
<evidence type="ECO:0000256" key="1">
    <source>
        <dbReference type="SAM" id="MobiDB-lite"/>
    </source>
</evidence>
<proteinExistence type="predicted"/>
<name>A0A7W1WSD7_9BACL</name>
<protein>
    <submittedName>
        <fullName evidence="2">Uncharacterized protein</fullName>
    </submittedName>
</protein>
<dbReference type="RefSeq" id="WP_181752347.1">
    <property type="nucleotide sequence ID" value="NZ_JACEIQ010000012.1"/>
</dbReference>
<feature type="compositionally biased region" description="Basic residues" evidence="1">
    <location>
        <begin position="54"/>
        <end position="65"/>
    </location>
</feature>
<dbReference type="EMBL" id="JACEIQ010000012">
    <property type="protein sequence ID" value="MBA4495103.1"/>
    <property type="molecule type" value="Genomic_DNA"/>
</dbReference>